<dbReference type="EMBL" id="KL662128">
    <property type="protein sequence ID" value="KFM26442.1"/>
    <property type="molecule type" value="Genomic_DNA"/>
</dbReference>
<dbReference type="InterPro" id="IPR018200">
    <property type="entry name" value="USP_CS"/>
</dbReference>
<dbReference type="EC" id="3.4.19.12" evidence="7"/>
<dbReference type="STRING" id="3075.A0A087SL38"/>
<dbReference type="PANTHER" id="PTHR24006">
    <property type="entry name" value="UBIQUITIN CARBOXYL-TERMINAL HYDROLASE"/>
    <property type="match status" value="1"/>
</dbReference>
<dbReference type="GO" id="GO:0006508">
    <property type="term" value="P:proteolysis"/>
    <property type="evidence" value="ECO:0007669"/>
    <property type="project" value="UniProtKB-KW"/>
</dbReference>
<gene>
    <name evidence="10" type="ORF">F751_2660</name>
</gene>
<evidence type="ECO:0000256" key="2">
    <source>
        <dbReference type="ARBA" id="ARBA00009085"/>
    </source>
</evidence>
<dbReference type="InterPro" id="IPR028889">
    <property type="entry name" value="USP"/>
</dbReference>
<dbReference type="GO" id="GO:0005634">
    <property type="term" value="C:nucleus"/>
    <property type="evidence" value="ECO:0007669"/>
    <property type="project" value="TreeGrafter"/>
</dbReference>
<name>A0A087SL38_AUXPR</name>
<dbReference type="AlphaFoldDB" id="A0A087SL38"/>
<dbReference type="Gene3D" id="3.90.70.10">
    <property type="entry name" value="Cysteine proteinases"/>
    <property type="match status" value="1"/>
</dbReference>
<protein>
    <recommendedName>
        <fullName evidence="7">Ubiquitin carboxyl-terminal hydrolase</fullName>
        <ecNumber evidence="7">3.4.19.12</ecNumber>
    </recommendedName>
</protein>
<dbReference type="OrthoDB" id="429671at2759"/>
<comment type="catalytic activity">
    <reaction evidence="1 7">
        <text>Thiol-dependent hydrolysis of ester, thioester, amide, peptide and isopeptide bonds formed by the C-terminal Gly of ubiquitin (a 76-residue protein attached to proteins as an intracellular targeting signal).</text>
        <dbReference type="EC" id="3.4.19.12"/>
    </reaction>
</comment>
<dbReference type="GO" id="GO:0004843">
    <property type="term" value="F:cysteine-type deubiquitinase activity"/>
    <property type="evidence" value="ECO:0007669"/>
    <property type="project" value="UniProtKB-UniRule"/>
</dbReference>
<evidence type="ECO:0000259" key="9">
    <source>
        <dbReference type="PROSITE" id="PS50235"/>
    </source>
</evidence>
<dbReference type="SUPFAM" id="SSF54001">
    <property type="entry name" value="Cysteine proteinases"/>
    <property type="match status" value="1"/>
</dbReference>
<evidence type="ECO:0000256" key="6">
    <source>
        <dbReference type="ARBA" id="ARBA00022807"/>
    </source>
</evidence>
<organism evidence="10 11">
    <name type="scientific">Auxenochlorella protothecoides</name>
    <name type="common">Green microalga</name>
    <name type="synonym">Chlorella protothecoides</name>
    <dbReference type="NCBI Taxonomy" id="3075"/>
    <lineage>
        <taxon>Eukaryota</taxon>
        <taxon>Viridiplantae</taxon>
        <taxon>Chlorophyta</taxon>
        <taxon>core chlorophytes</taxon>
        <taxon>Trebouxiophyceae</taxon>
        <taxon>Chlorellales</taxon>
        <taxon>Chlorellaceae</taxon>
        <taxon>Auxenochlorella</taxon>
    </lineage>
</organism>
<dbReference type="GO" id="GO:0016579">
    <property type="term" value="P:protein deubiquitination"/>
    <property type="evidence" value="ECO:0007669"/>
    <property type="project" value="InterPro"/>
</dbReference>
<evidence type="ECO:0000256" key="3">
    <source>
        <dbReference type="ARBA" id="ARBA00022670"/>
    </source>
</evidence>
<evidence type="ECO:0000256" key="8">
    <source>
        <dbReference type="SAM" id="MobiDB-lite"/>
    </source>
</evidence>
<dbReference type="InterPro" id="IPR050164">
    <property type="entry name" value="Peptidase_C19"/>
</dbReference>
<dbReference type="PANTHER" id="PTHR24006:SF687">
    <property type="entry name" value="UBIQUITIN CARBOXYL-TERMINAL HYDROLASE 10"/>
    <property type="match status" value="1"/>
</dbReference>
<keyword evidence="6 7" id="KW-0788">Thiol protease</keyword>
<evidence type="ECO:0000256" key="7">
    <source>
        <dbReference type="RuleBase" id="RU366025"/>
    </source>
</evidence>
<keyword evidence="11" id="KW-1185">Reference proteome</keyword>
<dbReference type="InterPro" id="IPR001394">
    <property type="entry name" value="Peptidase_C19_UCH"/>
</dbReference>
<dbReference type="PROSITE" id="PS00972">
    <property type="entry name" value="USP_1"/>
    <property type="match status" value="1"/>
</dbReference>
<keyword evidence="5 7" id="KW-0378">Hydrolase</keyword>
<dbReference type="PROSITE" id="PS50235">
    <property type="entry name" value="USP_3"/>
    <property type="match status" value="1"/>
</dbReference>
<feature type="region of interest" description="Disordered" evidence="8">
    <location>
        <begin position="204"/>
        <end position="237"/>
    </location>
</feature>
<dbReference type="KEGG" id="apro:F751_2660"/>
<dbReference type="InterPro" id="IPR038765">
    <property type="entry name" value="Papain-like_cys_pep_sf"/>
</dbReference>
<comment type="similarity">
    <text evidence="2 7">Belongs to the peptidase C19 family.</text>
</comment>
<dbReference type="GO" id="GO:0005829">
    <property type="term" value="C:cytosol"/>
    <property type="evidence" value="ECO:0007669"/>
    <property type="project" value="TreeGrafter"/>
</dbReference>
<evidence type="ECO:0000256" key="1">
    <source>
        <dbReference type="ARBA" id="ARBA00000707"/>
    </source>
</evidence>
<proteinExistence type="inferred from homology"/>
<comment type="function">
    <text evidence="7">Recognizes and hydrolyzes the peptide bond at the C-terminal Gly of ubiquitin. Involved in the processing of poly-ubiquitin precursors as well as that of ubiquitinated proteins.</text>
</comment>
<keyword evidence="3 7" id="KW-0645">Protease</keyword>
<evidence type="ECO:0000256" key="4">
    <source>
        <dbReference type="ARBA" id="ARBA00022786"/>
    </source>
</evidence>
<evidence type="ECO:0000313" key="10">
    <source>
        <dbReference type="EMBL" id="KFM26442.1"/>
    </source>
</evidence>
<keyword evidence="4 7" id="KW-0833">Ubl conjugation pathway</keyword>
<sequence length="442" mass="47191">MERPRNLEQRKVLSPSLHPGPRLVLQEALTIQPHSLVPAAILLWCSKGLPNRGPSSLLPLDAGPLFASSDWVASAATRYEPRGLLNPGNLCFASATVQALLASPAFCSLLSGLAREGAESLPRSVYPTLAALAELAGELQPLGGAPFVPGMLADIVAVFAPLNCTGGDQRREQQDAQEFLTFLVDSMHAELSALAETRGWSRCEAQPGGSARGEDDGEEWLTRSGKRNVRRGESGVMGGASPATALFQGRIASFVAASGAPASVTLQPFCALGLHILRPGIQSVVDALEDLTAAETVAGYRPFPGSQPVSATKTLRLQTLPYLLTLHLMRFEFGGSAGDGANKVGKRVSFEPYITIKGQWLTSDSGDHGALYKLIATVSHRGAESSSGHYTADVLHPSGRWLRFDDGDVLGVSSQQVFTDRPYLLLYQRLTEEDKAAVARRR</sequence>
<dbReference type="GeneID" id="23614051"/>
<accession>A0A087SL38</accession>
<dbReference type="Pfam" id="PF00443">
    <property type="entry name" value="UCH"/>
    <property type="match status" value="1"/>
</dbReference>
<dbReference type="RefSeq" id="XP_011399374.1">
    <property type="nucleotide sequence ID" value="XM_011401072.1"/>
</dbReference>
<evidence type="ECO:0000256" key="5">
    <source>
        <dbReference type="ARBA" id="ARBA00022801"/>
    </source>
</evidence>
<dbReference type="PROSITE" id="PS00973">
    <property type="entry name" value="USP_2"/>
    <property type="match status" value="1"/>
</dbReference>
<dbReference type="eggNOG" id="KOG1871">
    <property type="taxonomic scope" value="Eukaryota"/>
</dbReference>
<dbReference type="Proteomes" id="UP000028924">
    <property type="component" value="Unassembled WGS sequence"/>
</dbReference>
<reference evidence="10 11" key="1">
    <citation type="journal article" date="2014" name="BMC Genomics">
        <title>Oil accumulation mechanisms of the oleaginous microalga Chlorella protothecoides revealed through its genome, transcriptomes, and proteomes.</title>
        <authorList>
            <person name="Gao C."/>
            <person name="Wang Y."/>
            <person name="Shen Y."/>
            <person name="Yan D."/>
            <person name="He X."/>
            <person name="Dai J."/>
            <person name="Wu Q."/>
        </authorList>
    </citation>
    <scope>NUCLEOTIDE SEQUENCE [LARGE SCALE GENOMIC DNA]</scope>
    <source>
        <strain evidence="10 11">0710</strain>
    </source>
</reference>
<evidence type="ECO:0000313" key="11">
    <source>
        <dbReference type="Proteomes" id="UP000028924"/>
    </source>
</evidence>
<feature type="domain" description="USP" evidence="9">
    <location>
        <begin position="82"/>
        <end position="430"/>
    </location>
</feature>